<dbReference type="Proteomes" id="UP001220256">
    <property type="component" value="Unassembled WGS sequence"/>
</dbReference>
<accession>A0ABQ8WEI7</accession>
<keyword evidence="5" id="KW-1185">Reference proteome</keyword>
<protein>
    <recommendedName>
        <fullName evidence="6">Ankyrin repeat protein</fullName>
    </recommendedName>
</protein>
<dbReference type="SUPFAM" id="SSF48403">
    <property type="entry name" value="Ankyrin repeat"/>
    <property type="match status" value="1"/>
</dbReference>
<dbReference type="PROSITE" id="PS50088">
    <property type="entry name" value="ANK_REPEAT"/>
    <property type="match status" value="1"/>
</dbReference>
<name>A0ABQ8WEI7_PENCH</name>
<dbReference type="Pfam" id="PF12796">
    <property type="entry name" value="Ank_2"/>
    <property type="match status" value="1"/>
</dbReference>
<proteinExistence type="predicted"/>
<dbReference type="InterPro" id="IPR036770">
    <property type="entry name" value="Ankyrin_rpt-contain_sf"/>
</dbReference>
<dbReference type="PANTHER" id="PTHR24126:SF14">
    <property type="entry name" value="ANK_REP_REGION DOMAIN-CONTAINING PROTEIN"/>
    <property type="match status" value="1"/>
</dbReference>
<evidence type="ECO:0008006" key="6">
    <source>
        <dbReference type="Google" id="ProtNLM"/>
    </source>
</evidence>
<evidence type="ECO:0000256" key="2">
    <source>
        <dbReference type="ARBA" id="ARBA00023043"/>
    </source>
</evidence>
<dbReference type="SMART" id="SM00248">
    <property type="entry name" value="ANK"/>
    <property type="match status" value="2"/>
</dbReference>
<dbReference type="EMBL" id="JAPVEB010000004">
    <property type="protein sequence ID" value="KAJ5264598.1"/>
    <property type="molecule type" value="Genomic_DNA"/>
</dbReference>
<dbReference type="Gene3D" id="1.25.40.20">
    <property type="entry name" value="Ankyrin repeat-containing domain"/>
    <property type="match status" value="1"/>
</dbReference>
<organism evidence="4 5">
    <name type="scientific">Penicillium chrysogenum</name>
    <name type="common">Penicillium notatum</name>
    <dbReference type="NCBI Taxonomy" id="5076"/>
    <lineage>
        <taxon>Eukaryota</taxon>
        <taxon>Fungi</taxon>
        <taxon>Dikarya</taxon>
        <taxon>Ascomycota</taxon>
        <taxon>Pezizomycotina</taxon>
        <taxon>Eurotiomycetes</taxon>
        <taxon>Eurotiomycetidae</taxon>
        <taxon>Eurotiales</taxon>
        <taxon>Aspergillaceae</taxon>
        <taxon>Penicillium</taxon>
        <taxon>Penicillium chrysogenum species complex</taxon>
    </lineage>
</organism>
<keyword evidence="1" id="KW-0677">Repeat</keyword>
<keyword evidence="2 3" id="KW-0040">ANK repeat</keyword>
<evidence type="ECO:0000313" key="4">
    <source>
        <dbReference type="EMBL" id="KAJ5264598.1"/>
    </source>
</evidence>
<dbReference type="InterPro" id="IPR002110">
    <property type="entry name" value="Ankyrin_rpt"/>
</dbReference>
<comment type="caution">
    <text evidence="4">The sequence shown here is derived from an EMBL/GenBank/DDBJ whole genome shotgun (WGS) entry which is preliminary data.</text>
</comment>
<gene>
    <name evidence="4" type="ORF">N7505_007391</name>
</gene>
<evidence type="ECO:0000256" key="3">
    <source>
        <dbReference type="PROSITE-ProRule" id="PRU00023"/>
    </source>
</evidence>
<sequence>MAIPPRSMTVIDGEFQHLKGIREICFDEDIMAFLHDAQATLKYQGIYNQRGPSKRSLIHYAAMGDCVELLLYLLQDGTAKDDLDQNKRTPLSWAAQYSALRAVKLLLDNGAEINSMDDMYTTPLSWLVQAGRGPNRAATINYLRILLDPLNTNSLQQDKVSKRRATSIPFCHSVKKMKNAKKHRLNDEMGAGGTF</sequence>
<dbReference type="PROSITE" id="PS50297">
    <property type="entry name" value="ANK_REP_REGION"/>
    <property type="match status" value="1"/>
</dbReference>
<evidence type="ECO:0000256" key="1">
    <source>
        <dbReference type="ARBA" id="ARBA00022737"/>
    </source>
</evidence>
<evidence type="ECO:0000313" key="5">
    <source>
        <dbReference type="Proteomes" id="UP001220256"/>
    </source>
</evidence>
<reference evidence="4 5" key="1">
    <citation type="journal article" date="2023" name="IMA Fungus">
        <title>Comparative genomic study of the Penicillium genus elucidates a diverse pangenome and 15 lateral gene transfer events.</title>
        <authorList>
            <person name="Petersen C."/>
            <person name="Sorensen T."/>
            <person name="Nielsen M.R."/>
            <person name="Sondergaard T.E."/>
            <person name="Sorensen J.L."/>
            <person name="Fitzpatrick D.A."/>
            <person name="Frisvad J.C."/>
            <person name="Nielsen K.L."/>
        </authorList>
    </citation>
    <scope>NUCLEOTIDE SEQUENCE [LARGE SCALE GENOMIC DNA]</scope>
    <source>
        <strain evidence="4 5">IBT 3361</strain>
    </source>
</reference>
<dbReference type="PANTHER" id="PTHR24126">
    <property type="entry name" value="ANKYRIN REPEAT, PH AND SEC7 DOMAIN CONTAINING PROTEIN SECG-RELATED"/>
    <property type="match status" value="1"/>
</dbReference>
<feature type="repeat" description="ANK" evidence="3">
    <location>
        <begin position="86"/>
        <end position="118"/>
    </location>
</feature>